<keyword evidence="1" id="KW-0732">Signal</keyword>
<name>A0A4P8IBD5_9FIRM</name>
<dbReference type="KEGG" id="arf:AR1Y2_1538"/>
<evidence type="ECO:0000256" key="1">
    <source>
        <dbReference type="SAM" id="SignalP"/>
    </source>
</evidence>
<feature type="signal peptide" evidence="1">
    <location>
        <begin position="1"/>
        <end position="23"/>
    </location>
</feature>
<evidence type="ECO:0008006" key="4">
    <source>
        <dbReference type="Google" id="ProtNLM"/>
    </source>
</evidence>
<dbReference type="AlphaFoldDB" id="A0A4P8IBD5"/>
<feature type="chain" id="PRO_5020789780" description="MORN repeat protein" evidence="1">
    <location>
        <begin position="24"/>
        <end position="318"/>
    </location>
</feature>
<evidence type="ECO:0000313" key="2">
    <source>
        <dbReference type="EMBL" id="QCP34992.1"/>
    </source>
</evidence>
<reference evidence="2 3" key="1">
    <citation type="submission" date="2019-05" db="EMBL/GenBank/DDBJ databases">
        <title>Complete genome sequencing of Anaerostipes rhamnosivorans.</title>
        <authorList>
            <person name="Bui T.P.N."/>
            <person name="de Vos W.M."/>
        </authorList>
    </citation>
    <scope>NUCLEOTIDE SEQUENCE [LARGE SCALE GENOMIC DNA]</scope>
    <source>
        <strain evidence="2 3">1y2</strain>
    </source>
</reference>
<keyword evidence="3" id="KW-1185">Reference proteome</keyword>
<dbReference type="SUPFAM" id="SSF82185">
    <property type="entry name" value="Histone H3 K4-specific methyltransferase SET7/9 N-terminal domain"/>
    <property type="match status" value="1"/>
</dbReference>
<sequence>MRKLRIAALLCLLCLLTAGCSKEENVKNKTVTLTYQEKKYEGRYTGLMTDGKPTEGTFSYKNGEDYLTYKGKISSGKMTGKGTLSTNLMKTYFTGMAYTGIYKGHVSNGKANGDGSFEFLSPKDFKGCIYKGSWLANMMNGTGRIDSPIEGDGAFIGHFDNGYYEPSTLDSYQTIGTFVGPKYKVSSRAGSYIENNSEFFMTKDENDLAASVDTSLNFYDVLKNPDKYGDKIMKFSNYPVLNSTLEKDLFIKDLSLILIGKPSENIYVYVICLDPVKNAVTNSNQTVYGLPLASSVYKTNSGEKLKVLILAGSFLKHE</sequence>
<accession>A0A4P8IBD5</accession>
<gene>
    <name evidence="2" type="ORF">AR1Y2_1538</name>
</gene>
<dbReference type="PROSITE" id="PS51257">
    <property type="entry name" value="PROKAR_LIPOPROTEIN"/>
    <property type="match status" value="1"/>
</dbReference>
<dbReference type="EMBL" id="CP040058">
    <property type="protein sequence ID" value="QCP34992.1"/>
    <property type="molecule type" value="Genomic_DNA"/>
</dbReference>
<protein>
    <recommendedName>
        <fullName evidence="4">MORN repeat protein</fullName>
    </recommendedName>
</protein>
<evidence type="ECO:0000313" key="3">
    <source>
        <dbReference type="Proteomes" id="UP000298653"/>
    </source>
</evidence>
<dbReference type="RefSeq" id="WP_175403612.1">
    <property type="nucleotide sequence ID" value="NZ_CP040058.1"/>
</dbReference>
<organism evidence="2 3">
    <name type="scientific">Anaerostipes rhamnosivorans</name>
    <dbReference type="NCBI Taxonomy" id="1229621"/>
    <lineage>
        <taxon>Bacteria</taxon>
        <taxon>Bacillati</taxon>
        <taxon>Bacillota</taxon>
        <taxon>Clostridia</taxon>
        <taxon>Lachnospirales</taxon>
        <taxon>Lachnospiraceae</taxon>
        <taxon>Anaerostipes</taxon>
    </lineage>
</organism>
<proteinExistence type="predicted"/>
<dbReference type="Proteomes" id="UP000298653">
    <property type="component" value="Chromosome"/>
</dbReference>